<keyword evidence="3" id="KW-1185">Reference proteome</keyword>
<organism evidence="2 3">
    <name type="scientific">Streptomyces clavuligerus</name>
    <dbReference type="NCBI Taxonomy" id="1901"/>
    <lineage>
        <taxon>Bacteria</taxon>
        <taxon>Bacillati</taxon>
        <taxon>Actinomycetota</taxon>
        <taxon>Actinomycetes</taxon>
        <taxon>Kitasatosporales</taxon>
        <taxon>Streptomycetaceae</taxon>
        <taxon>Streptomyces</taxon>
    </lineage>
</organism>
<dbReference type="eggNOG" id="ENOG5032966">
    <property type="taxonomic scope" value="Bacteria"/>
</dbReference>
<dbReference type="OrthoDB" id="4300839at2"/>
<gene>
    <name evidence="2" type="ORF">SCLAV_4240</name>
</gene>
<dbReference type="KEGG" id="sclf:BB341_07615"/>
<dbReference type="STRING" id="1901.BB341_07615"/>
<evidence type="ECO:0000313" key="3">
    <source>
        <dbReference type="Proteomes" id="UP000002357"/>
    </source>
</evidence>
<dbReference type="EMBL" id="CM000913">
    <property type="protein sequence ID" value="EFG09314.1"/>
    <property type="molecule type" value="Genomic_DNA"/>
</dbReference>
<dbReference type="Proteomes" id="UP000002357">
    <property type="component" value="Chromosome"/>
</dbReference>
<protein>
    <recommendedName>
        <fullName evidence="4">Secreted protein</fullName>
    </recommendedName>
</protein>
<reference evidence="2 3" key="1">
    <citation type="journal article" date="2010" name="Genome Biol. Evol.">
        <title>The sequence of a 1.8-mb bacterial linear plasmid reveals a rich evolutionary reservoir of secondary metabolic pathways.</title>
        <authorList>
            <person name="Medema M.H."/>
            <person name="Trefzer A."/>
            <person name="Kovalchuk A."/>
            <person name="van den Berg M."/>
            <person name="Mueller U."/>
            <person name="Heijne W."/>
            <person name="Wu L."/>
            <person name="Alam M.T."/>
            <person name="Ronning C.M."/>
            <person name="Nierman W.C."/>
            <person name="Bovenberg R.A.L."/>
            <person name="Breitling R."/>
            <person name="Takano E."/>
        </authorList>
    </citation>
    <scope>NUCLEOTIDE SEQUENCE [LARGE SCALE GENOMIC DNA]</scope>
    <source>
        <strain evidence="3">ATCC 27064 / DSM 738 / JCM 4710 / NBRC 13307 / NCIMB 12785 / NRRL 3585 / VKM Ac-602</strain>
    </source>
</reference>
<name>B5GL81_STRCL</name>
<accession>B5GL81</accession>
<dbReference type="RefSeq" id="WP_003952462.1">
    <property type="nucleotide sequence ID" value="NZ_CM000913.1"/>
</dbReference>
<proteinExistence type="predicted"/>
<dbReference type="GeneID" id="93729288"/>
<keyword evidence="1" id="KW-0732">Signal</keyword>
<dbReference type="AlphaFoldDB" id="B5GL81"/>
<feature type="chain" id="PRO_5041156540" description="Secreted protein" evidence="1">
    <location>
        <begin position="19"/>
        <end position="173"/>
    </location>
</feature>
<sequence length="173" mass="19135">MLTALIAVLGTLAGGALATYTQRATDRAARIERHQQQVTDALIGLLDAVLRYREHHWLIVAQRRNGRPETPEQAEQRWRLRTSVTITRDRLALIAHGTPLVDLGEAAAWAAIELSDIPLGGACDGLFAPDVETELETGRDRSRDAHTALRQAGSAYLLATTRSRRRRPALETR</sequence>
<feature type="signal peptide" evidence="1">
    <location>
        <begin position="1"/>
        <end position="18"/>
    </location>
</feature>
<evidence type="ECO:0000256" key="1">
    <source>
        <dbReference type="SAM" id="SignalP"/>
    </source>
</evidence>
<evidence type="ECO:0008006" key="4">
    <source>
        <dbReference type="Google" id="ProtNLM"/>
    </source>
</evidence>
<evidence type="ECO:0000313" key="2">
    <source>
        <dbReference type="EMBL" id="EFG09314.1"/>
    </source>
</evidence>